<proteinExistence type="predicted"/>
<sequence>MKIKNSFVALALIAFSFTACKKGNNGTETGTGQVEIANGGTLSGTYKSGQNVVVRKGTITLSGYTYFEEGSTLTIEPGTVIKSSVANKGALIIERGAKLMAEGSATQPIVFTSGKVPAERAPGDWGGIIILGKATVNATNPTIEGGVGKQYGGTVDNDNSGILRYIRIEFAGIAAEPNSEINGLTLGGVGSGTTIDHIMVAYGNDDAYEFFGGTVNAKYLIAYATADDDFDFDNGYSGKIQFAMSLRDPAFVDGGDAGNGIECDNNSTGSDATPRTKPNLSNFTILGPNGAANTAANHNFANRWRRNTAFILNNSIMLGHPKGGLSLESNGTYNSFIDGTSQFNNNIVYALTAPSKLGSDVTVAGASVAAIEAKATASGTVSITSAAAAGLTSAFNLTAPNLLPATGSIALTGAAFTGAQTDAFFDKVTYKGAFGATNWTTGWASWTPKTNVY</sequence>
<dbReference type="OrthoDB" id="1521716at2"/>
<dbReference type="AlphaFoldDB" id="A0A1H9QB90"/>
<evidence type="ECO:0000256" key="1">
    <source>
        <dbReference type="SAM" id="SignalP"/>
    </source>
</evidence>
<evidence type="ECO:0000313" key="3">
    <source>
        <dbReference type="Proteomes" id="UP000199572"/>
    </source>
</evidence>
<organism evidence="2 3">
    <name type="scientific">Pedobacter rhizosphaerae</name>
    <dbReference type="NCBI Taxonomy" id="390241"/>
    <lineage>
        <taxon>Bacteria</taxon>
        <taxon>Pseudomonadati</taxon>
        <taxon>Bacteroidota</taxon>
        <taxon>Sphingobacteriia</taxon>
        <taxon>Sphingobacteriales</taxon>
        <taxon>Sphingobacteriaceae</taxon>
        <taxon>Pedobacter</taxon>
    </lineage>
</organism>
<dbReference type="PANTHER" id="PTHR41339:SF1">
    <property type="entry name" value="SECRETED PROTEIN"/>
    <property type="match status" value="1"/>
</dbReference>
<name>A0A1H9QB90_9SPHI</name>
<dbReference type="STRING" id="390241.SAMN04488023_11192"/>
<dbReference type="EMBL" id="FOGG01000011">
    <property type="protein sequence ID" value="SER57149.1"/>
    <property type="molecule type" value="Genomic_DNA"/>
</dbReference>
<keyword evidence="3" id="KW-1185">Reference proteome</keyword>
<dbReference type="RefSeq" id="WP_090884148.1">
    <property type="nucleotide sequence ID" value="NZ_FOGG01000011.1"/>
</dbReference>
<dbReference type="PROSITE" id="PS51257">
    <property type="entry name" value="PROKAR_LIPOPROTEIN"/>
    <property type="match status" value="1"/>
</dbReference>
<protein>
    <recommendedName>
        <fullName evidence="4">T9SS C-terminal target domain-containing protein</fullName>
    </recommendedName>
</protein>
<dbReference type="Proteomes" id="UP000199572">
    <property type="component" value="Unassembled WGS sequence"/>
</dbReference>
<accession>A0A1H9QB90</accession>
<reference evidence="2 3" key="1">
    <citation type="submission" date="2016-10" db="EMBL/GenBank/DDBJ databases">
        <authorList>
            <person name="de Groot N.N."/>
        </authorList>
    </citation>
    <scope>NUCLEOTIDE SEQUENCE [LARGE SCALE GENOMIC DNA]</scope>
    <source>
        <strain evidence="2 3">DSM 18610</strain>
    </source>
</reference>
<evidence type="ECO:0000313" key="2">
    <source>
        <dbReference type="EMBL" id="SER57149.1"/>
    </source>
</evidence>
<feature type="chain" id="PRO_5011537343" description="T9SS C-terminal target domain-containing protein" evidence="1">
    <location>
        <begin position="22"/>
        <end position="453"/>
    </location>
</feature>
<feature type="signal peptide" evidence="1">
    <location>
        <begin position="1"/>
        <end position="21"/>
    </location>
</feature>
<gene>
    <name evidence="2" type="ORF">SAMN04488023_11192</name>
</gene>
<dbReference type="PANTHER" id="PTHR41339">
    <property type="entry name" value="LIPL48"/>
    <property type="match status" value="1"/>
</dbReference>
<keyword evidence="1" id="KW-0732">Signal</keyword>
<evidence type="ECO:0008006" key="4">
    <source>
        <dbReference type="Google" id="ProtNLM"/>
    </source>
</evidence>